<dbReference type="RefSeq" id="WP_201822287.1">
    <property type="nucleotide sequence ID" value="NZ_JAERRH010000010.1"/>
</dbReference>
<name>A0ABS1P7W9_9ACTN</name>
<gene>
    <name evidence="1" type="ORF">JK361_26060</name>
</gene>
<comment type="caution">
    <text evidence="1">The sequence shown here is derived from an EMBL/GenBank/DDBJ whole genome shotgun (WGS) entry which is preliminary data.</text>
</comment>
<organism evidence="1 2">
    <name type="scientific">Streptomyces musisoli</name>
    <dbReference type="NCBI Taxonomy" id="2802280"/>
    <lineage>
        <taxon>Bacteria</taxon>
        <taxon>Bacillati</taxon>
        <taxon>Actinomycetota</taxon>
        <taxon>Actinomycetes</taxon>
        <taxon>Kitasatosporales</taxon>
        <taxon>Streptomycetaceae</taxon>
        <taxon>Streptomyces</taxon>
    </lineage>
</organism>
<dbReference type="EMBL" id="JAERRH010000010">
    <property type="protein sequence ID" value="MBL1108011.1"/>
    <property type="molecule type" value="Genomic_DNA"/>
</dbReference>
<keyword evidence="2" id="KW-1185">Reference proteome</keyword>
<evidence type="ECO:0000313" key="2">
    <source>
        <dbReference type="Proteomes" id="UP000621386"/>
    </source>
</evidence>
<accession>A0ABS1P7W9</accession>
<dbReference type="Proteomes" id="UP000621386">
    <property type="component" value="Unassembled WGS sequence"/>
</dbReference>
<reference evidence="1 2" key="1">
    <citation type="submission" date="2021-01" db="EMBL/GenBank/DDBJ databases">
        <title>WGS of actinomycetes isolated from Thailand.</title>
        <authorList>
            <person name="Thawai C."/>
        </authorList>
    </citation>
    <scope>NUCLEOTIDE SEQUENCE [LARGE SCALE GENOMIC DNA]</scope>
    <source>
        <strain evidence="1 2">CH5-8</strain>
    </source>
</reference>
<proteinExistence type="predicted"/>
<protein>
    <submittedName>
        <fullName evidence="1">Uncharacterized protein</fullName>
    </submittedName>
</protein>
<evidence type="ECO:0000313" key="1">
    <source>
        <dbReference type="EMBL" id="MBL1108011.1"/>
    </source>
</evidence>
<sequence length="74" mass="8383">MWLTDICGTRRSPAQRHKGRLYKSHREVDAEYYGEMYAFTEPAKRVKNIADVDYKDIVLPVSGNFGTSSAAGRT</sequence>